<dbReference type="EMBL" id="UXSR01005487">
    <property type="protein sequence ID" value="VDD82294.1"/>
    <property type="molecule type" value="Genomic_DNA"/>
</dbReference>
<organism evidence="3 4">
    <name type="scientific">Mesocestoides corti</name>
    <name type="common">Flatworm</name>
    <dbReference type="NCBI Taxonomy" id="53468"/>
    <lineage>
        <taxon>Eukaryota</taxon>
        <taxon>Metazoa</taxon>
        <taxon>Spiralia</taxon>
        <taxon>Lophotrochozoa</taxon>
        <taxon>Platyhelminthes</taxon>
        <taxon>Cestoda</taxon>
        <taxon>Eucestoda</taxon>
        <taxon>Cyclophyllidea</taxon>
        <taxon>Mesocestoididae</taxon>
        <taxon>Mesocestoides</taxon>
    </lineage>
</organism>
<evidence type="ECO:0000313" key="3">
    <source>
        <dbReference type="EMBL" id="VDD82294.1"/>
    </source>
</evidence>
<dbReference type="Gene3D" id="3.40.50.300">
    <property type="entry name" value="P-loop containing nucleotide triphosphate hydrolases"/>
    <property type="match status" value="1"/>
</dbReference>
<gene>
    <name evidence="3" type="ORF">MCOS_LOCUS8297</name>
</gene>
<dbReference type="PANTHER" id="PTHR10799">
    <property type="entry name" value="SNF2/RAD54 HELICASE FAMILY"/>
    <property type="match status" value="1"/>
</dbReference>
<accession>A0A0R3UKX8</accession>
<dbReference type="InterPro" id="IPR027417">
    <property type="entry name" value="P-loop_NTPase"/>
</dbReference>
<evidence type="ECO:0000259" key="2">
    <source>
        <dbReference type="PROSITE" id="PS51194"/>
    </source>
</evidence>
<evidence type="ECO:0000313" key="4">
    <source>
        <dbReference type="Proteomes" id="UP000267029"/>
    </source>
</evidence>
<keyword evidence="1" id="KW-0378">Hydrolase</keyword>
<proteinExistence type="predicted"/>
<feature type="domain" description="Helicase C-terminal" evidence="2">
    <location>
        <begin position="1"/>
        <end position="85"/>
    </location>
</feature>
<dbReference type="SUPFAM" id="SSF52540">
    <property type="entry name" value="P-loop containing nucleoside triphosphate hydrolases"/>
    <property type="match status" value="1"/>
</dbReference>
<dbReference type="OrthoDB" id="448448at2759"/>
<keyword evidence="4" id="KW-1185">Reference proteome</keyword>
<name>A0A0R3UKX8_MESCO</name>
<dbReference type="CDD" id="cd18793">
    <property type="entry name" value="SF2_C_SNF"/>
    <property type="match status" value="1"/>
</dbReference>
<protein>
    <recommendedName>
        <fullName evidence="2">Helicase C-terminal domain-containing protein</fullName>
    </recommendedName>
</protein>
<dbReference type="Pfam" id="PF00271">
    <property type="entry name" value="Helicase_C"/>
    <property type="match status" value="1"/>
</dbReference>
<dbReference type="PROSITE" id="PS51194">
    <property type="entry name" value="HELICASE_CTER"/>
    <property type="match status" value="1"/>
</dbReference>
<evidence type="ECO:0000256" key="1">
    <source>
        <dbReference type="ARBA" id="ARBA00022801"/>
    </source>
</evidence>
<dbReference type="SMART" id="SM00490">
    <property type="entry name" value="HELICc"/>
    <property type="match status" value="1"/>
</dbReference>
<dbReference type="STRING" id="53468.A0A0R3UKX8"/>
<dbReference type="AlphaFoldDB" id="A0A0R3UKX8"/>
<sequence length="85" mass="9450">MVLDVIEDLLVARNLNWVRLDGSTRFDTRQAVVHRFNTTSSAELAVFLLSTRAGGLGLNLQASADTVIIHDADWNPQLDLQAMDR</sequence>
<dbReference type="InterPro" id="IPR001650">
    <property type="entry name" value="Helicase_C-like"/>
</dbReference>
<dbReference type="Proteomes" id="UP000267029">
    <property type="component" value="Unassembled WGS sequence"/>
</dbReference>
<dbReference type="InterPro" id="IPR049730">
    <property type="entry name" value="SNF2/RAD54-like_C"/>
</dbReference>
<dbReference type="GO" id="GO:0016787">
    <property type="term" value="F:hydrolase activity"/>
    <property type="evidence" value="ECO:0007669"/>
    <property type="project" value="UniProtKB-KW"/>
</dbReference>
<reference evidence="3 4" key="1">
    <citation type="submission" date="2018-10" db="EMBL/GenBank/DDBJ databases">
        <authorList>
            <consortium name="Pathogen Informatics"/>
        </authorList>
    </citation>
    <scope>NUCLEOTIDE SEQUENCE [LARGE SCALE GENOMIC DNA]</scope>
</reference>